<name>A0A3D9SH67_9ACTN</name>
<keyword evidence="1" id="KW-1133">Transmembrane helix</keyword>
<dbReference type="OrthoDB" id="3528088at2"/>
<dbReference type="EMBL" id="QTTT01000001">
    <property type="protein sequence ID" value="REE95249.1"/>
    <property type="molecule type" value="Genomic_DNA"/>
</dbReference>
<comment type="caution">
    <text evidence="2">The sequence shown here is derived from an EMBL/GenBank/DDBJ whole genome shotgun (WGS) entry which is preliminary data.</text>
</comment>
<evidence type="ECO:0000256" key="1">
    <source>
        <dbReference type="SAM" id="Phobius"/>
    </source>
</evidence>
<reference evidence="2 3" key="1">
    <citation type="submission" date="2018-08" db="EMBL/GenBank/DDBJ databases">
        <title>Sequencing the genomes of 1000 actinobacteria strains.</title>
        <authorList>
            <person name="Klenk H.-P."/>
        </authorList>
    </citation>
    <scope>NUCLEOTIDE SEQUENCE [LARGE SCALE GENOMIC DNA]</scope>
    <source>
        <strain evidence="2 3">DSM 43927</strain>
    </source>
</reference>
<evidence type="ECO:0000313" key="3">
    <source>
        <dbReference type="Proteomes" id="UP000256661"/>
    </source>
</evidence>
<sequence>MNEGAGPGELPRLIRETLDEDVRELAFPETMTDRAIHGGRARRRRGRTRTRVIAGLSVFSGAAVVGAVVLLPVSGAGDGEDTLGRRHAGPPVNARASASAVVVPRELIRVGYLPRGWRQRPAPQGVVVRPRHWYARYAPAGRADGPTIEFMAKPTTAGLAEVRRTMRLTGVRPTAFPMPVGRALMTSKAVRALREIHVYWAPRDGVLITVRAFGVPAAELRRVVRGLRVAP</sequence>
<feature type="transmembrane region" description="Helical" evidence="1">
    <location>
        <begin position="52"/>
        <end position="73"/>
    </location>
</feature>
<dbReference type="AlphaFoldDB" id="A0A3D9SH67"/>
<keyword evidence="1" id="KW-0812">Transmembrane</keyword>
<accession>A0A3D9SH67</accession>
<dbReference type="Proteomes" id="UP000256661">
    <property type="component" value="Unassembled WGS sequence"/>
</dbReference>
<organism evidence="2 3">
    <name type="scientific">Thermomonospora umbrina</name>
    <dbReference type="NCBI Taxonomy" id="111806"/>
    <lineage>
        <taxon>Bacteria</taxon>
        <taxon>Bacillati</taxon>
        <taxon>Actinomycetota</taxon>
        <taxon>Actinomycetes</taxon>
        <taxon>Streptosporangiales</taxon>
        <taxon>Thermomonosporaceae</taxon>
        <taxon>Thermomonospora</taxon>
    </lineage>
</organism>
<dbReference type="RefSeq" id="WP_116021078.1">
    <property type="nucleotide sequence ID" value="NZ_QTTT01000001.1"/>
</dbReference>
<keyword evidence="1" id="KW-0472">Membrane</keyword>
<gene>
    <name evidence="2" type="ORF">DFJ69_0632</name>
</gene>
<evidence type="ECO:0000313" key="2">
    <source>
        <dbReference type="EMBL" id="REE95249.1"/>
    </source>
</evidence>
<protein>
    <submittedName>
        <fullName evidence="2">Uncharacterized protein</fullName>
    </submittedName>
</protein>
<keyword evidence="3" id="KW-1185">Reference proteome</keyword>
<proteinExistence type="predicted"/>